<organism evidence="1 2">
    <name type="scientific">Flavisolibacter ginsenosidimutans</name>
    <dbReference type="NCBI Taxonomy" id="661481"/>
    <lineage>
        <taxon>Bacteria</taxon>
        <taxon>Pseudomonadati</taxon>
        <taxon>Bacteroidota</taxon>
        <taxon>Chitinophagia</taxon>
        <taxon>Chitinophagales</taxon>
        <taxon>Chitinophagaceae</taxon>
        <taxon>Flavisolibacter</taxon>
    </lineage>
</organism>
<protein>
    <recommendedName>
        <fullName evidence="3">DUF4433 domain-containing protein</fullName>
    </recommendedName>
</protein>
<reference evidence="1 2" key="1">
    <citation type="journal article" date="2015" name="Int. J. Syst. Evol. Microbiol.">
        <title>Flavisolibacter ginsenosidimutans sp. nov., with ginsenoside-converting activity isolated from soil used for cultivating ginseng.</title>
        <authorList>
            <person name="Zhao Y."/>
            <person name="Liu Q."/>
            <person name="Kang M.S."/>
            <person name="Jin F."/>
            <person name="Yu H."/>
            <person name="Im W.T."/>
        </authorList>
    </citation>
    <scope>NUCLEOTIDE SEQUENCE [LARGE SCALE GENOMIC DNA]</scope>
    <source>
        <strain evidence="1 2">Gsoil 636</strain>
    </source>
</reference>
<dbReference type="InterPro" id="IPR054271">
    <property type="entry name" value="DUF7002"/>
</dbReference>
<dbReference type="RefSeq" id="WP_146787693.1">
    <property type="nucleotide sequence ID" value="NZ_BAABIO010000005.1"/>
</dbReference>
<sequence>MNIEKFKVLRPYLYHLTDKRNLDSILSDYTLKSTVTLVEILKLPNREDFLRTRRVGHKEVTDGAKSFLLRDQDPLYEKIATKNLEHGMSFGDFVYLLNSKVFFWATEGDLRKHYKRYENQNENPIVFKVSTEELFAINEIQPKFCRLNSGAPRCSSYYQEGAPPRGNNTFLEADDYSGTPSSVREVTFDMMCKLPVTVMLSPHPDKAFKNIS</sequence>
<gene>
    <name evidence="1" type="ORF">FSB75_12150</name>
</gene>
<dbReference type="AlphaFoldDB" id="A0A5B8UJN6"/>
<dbReference type="EMBL" id="CP042433">
    <property type="protein sequence ID" value="QEC56612.1"/>
    <property type="molecule type" value="Genomic_DNA"/>
</dbReference>
<dbReference type="KEGG" id="fgg:FSB75_12150"/>
<dbReference type="Pfam" id="PF22531">
    <property type="entry name" value="DUF7002"/>
    <property type="match status" value="1"/>
</dbReference>
<dbReference type="Proteomes" id="UP000321204">
    <property type="component" value="Chromosome"/>
</dbReference>
<dbReference type="OrthoDB" id="666186at2"/>
<evidence type="ECO:0008006" key="3">
    <source>
        <dbReference type="Google" id="ProtNLM"/>
    </source>
</evidence>
<name>A0A5B8UJN6_9BACT</name>
<evidence type="ECO:0000313" key="1">
    <source>
        <dbReference type="EMBL" id="QEC56612.1"/>
    </source>
</evidence>
<proteinExistence type="predicted"/>
<keyword evidence="2" id="KW-1185">Reference proteome</keyword>
<evidence type="ECO:0000313" key="2">
    <source>
        <dbReference type="Proteomes" id="UP000321204"/>
    </source>
</evidence>
<accession>A0A5B8UJN6</accession>